<gene>
    <name evidence="2" type="ORF">EVOR1521_LOCUS2707</name>
</gene>
<proteinExistence type="predicted"/>
<keyword evidence="3" id="KW-1185">Reference proteome</keyword>
<accession>A0AA36HQ82</accession>
<comment type="caution">
    <text evidence="2">The sequence shown here is derived from an EMBL/GenBank/DDBJ whole genome shotgun (WGS) entry which is preliminary data.</text>
</comment>
<dbReference type="Proteomes" id="UP001178507">
    <property type="component" value="Unassembled WGS sequence"/>
</dbReference>
<evidence type="ECO:0000313" key="3">
    <source>
        <dbReference type="Proteomes" id="UP001178507"/>
    </source>
</evidence>
<sequence>MLFVDIEIARIGFGLRGWGAGSNPVNAQAVFPARFFCYQGASPRQADAADPSDCSQADKVVPTFWLVGNLGPKWLETEIFGADTRKRLRAPSLMARRLFSAWDGSGWGVSGVEMAARAVRQRPLRGGRGSGGALPARYDEGAKAEGLNLFARVDGSPSRTCTPTYRSGSASSSFEKKEDALTKDWPRWNLSTVPKPWAREGFKTKHTTWTAWTQDEDRRSLETAARDMRVQVMSNELARFVSSPKADSRPGSRVSSRR</sequence>
<feature type="region of interest" description="Disordered" evidence="1">
    <location>
        <begin position="238"/>
        <end position="258"/>
    </location>
</feature>
<protein>
    <submittedName>
        <fullName evidence="2">Uncharacterized protein</fullName>
    </submittedName>
</protein>
<name>A0AA36HQ82_9DINO</name>
<evidence type="ECO:0000313" key="2">
    <source>
        <dbReference type="EMBL" id="CAJ1372682.1"/>
    </source>
</evidence>
<reference evidence="2" key="1">
    <citation type="submission" date="2023-08" db="EMBL/GenBank/DDBJ databases">
        <authorList>
            <person name="Chen Y."/>
            <person name="Shah S."/>
            <person name="Dougan E. K."/>
            <person name="Thang M."/>
            <person name="Chan C."/>
        </authorList>
    </citation>
    <scope>NUCLEOTIDE SEQUENCE</scope>
</reference>
<dbReference type="AlphaFoldDB" id="A0AA36HQ82"/>
<evidence type="ECO:0000256" key="1">
    <source>
        <dbReference type="SAM" id="MobiDB-lite"/>
    </source>
</evidence>
<dbReference type="EMBL" id="CAUJNA010000151">
    <property type="protein sequence ID" value="CAJ1372682.1"/>
    <property type="molecule type" value="Genomic_DNA"/>
</dbReference>
<organism evidence="2 3">
    <name type="scientific">Effrenium voratum</name>
    <dbReference type="NCBI Taxonomy" id="2562239"/>
    <lineage>
        <taxon>Eukaryota</taxon>
        <taxon>Sar</taxon>
        <taxon>Alveolata</taxon>
        <taxon>Dinophyceae</taxon>
        <taxon>Suessiales</taxon>
        <taxon>Symbiodiniaceae</taxon>
        <taxon>Effrenium</taxon>
    </lineage>
</organism>